<proteinExistence type="inferred from homology"/>
<keyword evidence="7" id="KW-0472">Membrane</keyword>
<evidence type="ECO:0000313" key="10">
    <source>
        <dbReference type="EMBL" id="KAK3376487.1"/>
    </source>
</evidence>
<dbReference type="Pfam" id="PF13424">
    <property type="entry name" value="TPR_12"/>
    <property type="match status" value="3"/>
</dbReference>
<dbReference type="InterPro" id="IPR029058">
    <property type="entry name" value="AB_hydrolase_fold"/>
</dbReference>
<keyword evidence="5" id="KW-0256">Endoplasmic reticulum</keyword>
<dbReference type="SUPFAM" id="SSF48452">
    <property type="entry name" value="TPR-like"/>
    <property type="match status" value="3"/>
</dbReference>
<dbReference type="Pfam" id="PF05057">
    <property type="entry name" value="DUF676"/>
    <property type="match status" value="1"/>
</dbReference>
<dbReference type="AlphaFoldDB" id="A0AAE0KHS3"/>
<dbReference type="SUPFAM" id="SSF53474">
    <property type="entry name" value="alpha/beta-Hydrolases"/>
    <property type="match status" value="1"/>
</dbReference>
<dbReference type="Gene3D" id="1.25.40.10">
    <property type="entry name" value="Tetratricopeptide repeat domain"/>
    <property type="match status" value="3"/>
</dbReference>
<keyword evidence="6" id="KW-0496">Mitochondrion</keyword>
<dbReference type="InterPro" id="IPR019734">
    <property type="entry name" value="TPR_rpt"/>
</dbReference>
<dbReference type="Pfam" id="PF00931">
    <property type="entry name" value="NB-ARC"/>
    <property type="match status" value="1"/>
</dbReference>
<gene>
    <name evidence="10" type="ORF">B0T24DRAFT_220950</name>
</gene>
<dbReference type="PANTHER" id="PTHR48182">
    <property type="entry name" value="PROTEIN SERAC1"/>
    <property type="match status" value="1"/>
</dbReference>
<evidence type="ECO:0000313" key="11">
    <source>
        <dbReference type="Proteomes" id="UP001287356"/>
    </source>
</evidence>
<dbReference type="GO" id="GO:0005783">
    <property type="term" value="C:endoplasmic reticulum"/>
    <property type="evidence" value="ECO:0007669"/>
    <property type="project" value="UniProtKB-SubCell"/>
</dbReference>
<dbReference type="SMART" id="SM00028">
    <property type="entry name" value="TPR"/>
    <property type="match status" value="4"/>
</dbReference>
<evidence type="ECO:0000256" key="4">
    <source>
        <dbReference type="ARBA" id="ARBA00007920"/>
    </source>
</evidence>
<feature type="domain" description="NB-ARC" evidence="8">
    <location>
        <begin position="365"/>
        <end position="518"/>
    </location>
</feature>
<evidence type="ECO:0000256" key="7">
    <source>
        <dbReference type="ARBA" id="ARBA00023136"/>
    </source>
</evidence>
<dbReference type="GO" id="GO:0016020">
    <property type="term" value="C:membrane"/>
    <property type="evidence" value="ECO:0007669"/>
    <property type="project" value="UniProtKB-SubCell"/>
</dbReference>
<reference evidence="10" key="1">
    <citation type="journal article" date="2023" name="Mol. Phylogenet. Evol.">
        <title>Genome-scale phylogeny and comparative genomics of the fungal order Sordariales.</title>
        <authorList>
            <person name="Hensen N."/>
            <person name="Bonometti L."/>
            <person name="Westerberg I."/>
            <person name="Brannstrom I.O."/>
            <person name="Guillou S."/>
            <person name="Cros-Aarteil S."/>
            <person name="Calhoun S."/>
            <person name="Haridas S."/>
            <person name="Kuo A."/>
            <person name="Mondo S."/>
            <person name="Pangilinan J."/>
            <person name="Riley R."/>
            <person name="LaButti K."/>
            <person name="Andreopoulos B."/>
            <person name="Lipzen A."/>
            <person name="Chen C."/>
            <person name="Yan M."/>
            <person name="Daum C."/>
            <person name="Ng V."/>
            <person name="Clum A."/>
            <person name="Steindorff A."/>
            <person name="Ohm R.A."/>
            <person name="Martin F."/>
            <person name="Silar P."/>
            <person name="Natvig D.O."/>
            <person name="Lalanne C."/>
            <person name="Gautier V."/>
            <person name="Ament-Velasquez S.L."/>
            <person name="Kruys A."/>
            <person name="Hutchinson M.I."/>
            <person name="Powell A.J."/>
            <person name="Barry K."/>
            <person name="Miller A.N."/>
            <person name="Grigoriev I.V."/>
            <person name="Debuchy R."/>
            <person name="Gladieux P."/>
            <person name="Hiltunen Thoren M."/>
            <person name="Johannesson H."/>
        </authorList>
    </citation>
    <scope>NUCLEOTIDE SEQUENCE</scope>
    <source>
        <strain evidence="10">CBS 958.72</strain>
    </source>
</reference>
<evidence type="ECO:0000259" key="8">
    <source>
        <dbReference type="Pfam" id="PF00931"/>
    </source>
</evidence>
<dbReference type="Proteomes" id="UP001287356">
    <property type="component" value="Unassembled WGS sequence"/>
</dbReference>
<evidence type="ECO:0000259" key="9">
    <source>
        <dbReference type="Pfam" id="PF05057"/>
    </source>
</evidence>
<reference evidence="10" key="2">
    <citation type="submission" date="2023-06" db="EMBL/GenBank/DDBJ databases">
        <authorList>
            <consortium name="Lawrence Berkeley National Laboratory"/>
            <person name="Haridas S."/>
            <person name="Hensen N."/>
            <person name="Bonometti L."/>
            <person name="Westerberg I."/>
            <person name="Brannstrom I.O."/>
            <person name="Guillou S."/>
            <person name="Cros-Aarteil S."/>
            <person name="Calhoun S."/>
            <person name="Kuo A."/>
            <person name="Mondo S."/>
            <person name="Pangilinan J."/>
            <person name="Riley R."/>
            <person name="Labutti K."/>
            <person name="Andreopoulos B."/>
            <person name="Lipzen A."/>
            <person name="Chen C."/>
            <person name="Yanf M."/>
            <person name="Daum C."/>
            <person name="Ng V."/>
            <person name="Clum A."/>
            <person name="Steindorff A."/>
            <person name="Ohm R."/>
            <person name="Martin F."/>
            <person name="Silar P."/>
            <person name="Natvig D."/>
            <person name="Lalanne C."/>
            <person name="Gautier V."/>
            <person name="Ament-Velasquez S.L."/>
            <person name="Kruys A."/>
            <person name="Hutchinson M.I."/>
            <person name="Powell A.J."/>
            <person name="Barry K."/>
            <person name="Miller A.N."/>
            <person name="Grigoriev I.V."/>
            <person name="Debuchy R."/>
            <person name="Gladieux P."/>
            <person name="Thoren M.H."/>
            <person name="Johannesson H."/>
        </authorList>
    </citation>
    <scope>NUCLEOTIDE SEQUENCE</scope>
    <source>
        <strain evidence="10">CBS 958.72</strain>
    </source>
</reference>
<dbReference type="EMBL" id="JAULSN010000003">
    <property type="protein sequence ID" value="KAK3376487.1"/>
    <property type="molecule type" value="Genomic_DNA"/>
</dbReference>
<keyword evidence="11" id="KW-1185">Reference proteome</keyword>
<dbReference type="InterPro" id="IPR011990">
    <property type="entry name" value="TPR-like_helical_dom_sf"/>
</dbReference>
<evidence type="ECO:0000256" key="6">
    <source>
        <dbReference type="ARBA" id="ARBA00023128"/>
    </source>
</evidence>
<evidence type="ECO:0000256" key="1">
    <source>
        <dbReference type="ARBA" id="ARBA00004173"/>
    </source>
</evidence>
<dbReference type="PANTHER" id="PTHR48182:SF2">
    <property type="entry name" value="PROTEIN SERAC1"/>
    <property type="match status" value="1"/>
</dbReference>
<dbReference type="InterPro" id="IPR002182">
    <property type="entry name" value="NB-ARC"/>
</dbReference>
<dbReference type="Gene3D" id="3.40.50.300">
    <property type="entry name" value="P-loop containing nucleotide triphosphate hydrolases"/>
    <property type="match status" value="1"/>
</dbReference>
<dbReference type="InterPro" id="IPR007751">
    <property type="entry name" value="DUF676_lipase-like"/>
</dbReference>
<name>A0AAE0KHS3_9PEZI</name>
<dbReference type="InterPro" id="IPR027417">
    <property type="entry name" value="P-loop_NTPase"/>
</dbReference>
<evidence type="ECO:0008006" key="12">
    <source>
        <dbReference type="Google" id="ProtNLM"/>
    </source>
</evidence>
<dbReference type="GO" id="GO:0005739">
    <property type="term" value="C:mitochondrion"/>
    <property type="evidence" value="ECO:0007669"/>
    <property type="project" value="UniProtKB-SubCell"/>
</dbReference>
<dbReference type="SUPFAM" id="SSF52540">
    <property type="entry name" value="P-loop containing nucleoside triphosphate hydrolases"/>
    <property type="match status" value="1"/>
</dbReference>
<sequence length="1232" mass="135817">MNLWRDRNEGQTAPSLVRRSTTTNDNFGLDVLFTGDSPIADIVAVHGLNGHRESTWTTQASQTNWLRHFLPLDLPNTRILSYGYNSRTHSAENLSVQSIYEHAISLVQDLCAYRRNTKTETRPIIFVAHSLGGILVKSALIHSNLSKSSHHSIKLYTSGIAFFGTPHAGSSAARFASIALRIGSIFTKTNTTVIRHLRENSPWLHMQLQQFNPISSDFQIVVFYETYKTKIAFGKGVTLVPFRSSTLPGNPTSFSIPLRKSHTELVRFTSPSDSDYLVVLHQLQALVAQSSHIVQENLSMSRAPSPSTVSASLAPFTHITKHPAMTLPFSLPLQPNPSFVGRTSELNTLDNYLFGSSKIKSSIAEQSKVVVIHGLGGAGKTQLSVACAQAHKQDVDAVLWLDGSNEVNTLLSLRDIAQRLIDAARQGDTADDSRSSLLSRLPVGEFLSSAGQLSTDEKELAKISKILKEFLESENESFTWLMIIDNVDDLPRYPLSKFLPQSSRGRIIITTRLTAATQFGYSLELGQIGEKSGVQLLLNAASMRTKSPTDLEDAETVASLVGYLPLALEQAGAFISKTQMQLGKYPQLFEGHRRELLNYLGHSQVSVFASWELSFKQLVAENSDAAELLTLLAFFHHSSSWEGLFVPFASNSDFPSPPPTHDKFQWLRDVSSSEFRLGNALGDIFSVSLAKRNTRSGNIYLHPLVHSWGRERLGPKAKKEKLAQAVVAVGNALEWAYTPGQKPNKAVREFISRVVPNADHCMTLVDQEWDADMSSILLADPQSAKALFYIGILFQNVSKLKQAETIFAAIVARHDDKPSVFTPLMSANAQRRLAHVVNLFSRYKEGEALLLQSIPRLVELVGKRHPDTLAAQFELGNVHHRCFRYGEAEGLLRQVVENDTDASTGAIGRMGREATSLLGLVYKHKGLHKDASLLLKRVIDQASEEDDDGAAHLLTLKYRHALILQELGDWKVAMETYSEVYAGLKVAIGPNNPLTLRTANALGRVDCFLGLHREAREMLDIAWKGQEALGFGRENETAQLRTLFNIGVLNREEGLFSEALDCLDRALRAEMALHGPHAHSTLRCQTELGVLQAARGDAAEAATTLRQVLRSQLAHYPDSHMEHAQTRTALAEALVRLGPTHTDEAAETLRPALEFVRASLDPGNPVRLRVELAQAACLAACGRGSEVLDETRRLVSLLDSTFGLKHQTSVRGQVLLKDIVEQMGEGETDGSI</sequence>
<protein>
    <recommendedName>
        <fullName evidence="12">NB-ARC domain-containing protein</fullName>
    </recommendedName>
</protein>
<organism evidence="10 11">
    <name type="scientific">Lasiosphaeria ovina</name>
    <dbReference type="NCBI Taxonomy" id="92902"/>
    <lineage>
        <taxon>Eukaryota</taxon>
        <taxon>Fungi</taxon>
        <taxon>Dikarya</taxon>
        <taxon>Ascomycota</taxon>
        <taxon>Pezizomycotina</taxon>
        <taxon>Sordariomycetes</taxon>
        <taxon>Sordariomycetidae</taxon>
        <taxon>Sordariales</taxon>
        <taxon>Lasiosphaeriaceae</taxon>
        <taxon>Lasiosphaeria</taxon>
    </lineage>
</organism>
<dbReference type="Gene3D" id="3.40.50.1820">
    <property type="entry name" value="alpha/beta hydrolase"/>
    <property type="match status" value="1"/>
</dbReference>
<dbReference type="InterPro" id="IPR052374">
    <property type="entry name" value="SERAC1"/>
</dbReference>
<evidence type="ECO:0000256" key="2">
    <source>
        <dbReference type="ARBA" id="ARBA00004240"/>
    </source>
</evidence>
<comment type="similarity">
    <text evidence="4">Belongs to the putative lipase ROG1 family.</text>
</comment>
<comment type="caution">
    <text evidence="10">The sequence shown here is derived from an EMBL/GenBank/DDBJ whole genome shotgun (WGS) entry which is preliminary data.</text>
</comment>
<comment type="subcellular location">
    <subcellularLocation>
        <location evidence="2">Endoplasmic reticulum</location>
    </subcellularLocation>
    <subcellularLocation>
        <location evidence="3">Membrane</location>
    </subcellularLocation>
    <subcellularLocation>
        <location evidence="1">Mitochondrion</location>
    </subcellularLocation>
</comment>
<dbReference type="GO" id="GO:0043531">
    <property type="term" value="F:ADP binding"/>
    <property type="evidence" value="ECO:0007669"/>
    <property type="project" value="InterPro"/>
</dbReference>
<accession>A0AAE0KHS3</accession>
<feature type="domain" description="DUF676" evidence="9">
    <location>
        <begin position="42"/>
        <end position="174"/>
    </location>
</feature>
<evidence type="ECO:0000256" key="3">
    <source>
        <dbReference type="ARBA" id="ARBA00004370"/>
    </source>
</evidence>
<evidence type="ECO:0000256" key="5">
    <source>
        <dbReference type="ARBA" id="ARBA00022824"/>
    </source>
</evidence>